<evidence type="ECO:0000256" key="6">
    <source>
        <dbReference type="SAM" id="Phobius"/>
    </source>
</evidence>
<feature type="transmembrane region" description="Helical" evidence="6">
    <location>
        <begin position="232"/>
        <end position="254"/>
    </location>
</feature>
<dbReference type="CDD" id="cd06173">
    <property type="entry name" value="MFS_MefA_like"/>
    <property type="match status" value="1"/>
</dbReference>
<organism evidence="7 8">
    <name type="scientific">Tumebacillus lacus</name>
    <dbReference type="NCBI Taxonomy" id="2995335"/>
    <lineage>
        <taxon>Bacteria</taxon>
        <taxon>Bacillati</taxon>
        <taxon>Bacillota</taxon>
        <taxon>Bacilli</taxon>
        <taxon>Bacillales</taxon>
        <taxon>Alicyclobacillaceae</taxon>
        <taxon>Tumebacillus</taxon>
    </lineage>
</organism>
<accession>A0ABT3WXL1</accession>
<feature type="transmembrane region" description="Helical" evidence="6">
    <location>
        <begin position="77"/>
        <end position="98"/>
    </location>
</feature>
<protein>
    <submittedName>
        <fullName evidence="7">MFS transporter</fullName>
    </submittedName>
</protein>
<comment type="caution">
    <text evidence="7">The sequence shown here is derived from an EMBL/GenBank/DDBJ whole genome shotgun (WGS) entry which is preliminary data.</text>
</comment>
<dbReference type="Pfam" id="PF07690">
    <property type="entry name" value="MFS_1"/>
    <property type="match status" value="1"/>
</dbReference>
<keyword evidence="2" id="KW-1003">Cell membrane</keyword>
<evidence type="ECO:0000256" key="3">
    <source>
        <dbReference type="ARBA" id="ARBA00022692"/>
    </source>
</evidence>
<dbReference type="Gene3D" id="1.20.1250.20">
    <property type="entry name" value="MFS general substrate transporter like domains"/>
    <property type="match status" value="1"/>
</dbReference>
<dbReference type="SUPFAM" id="SSF103473">
    <property type="entry name" value="MFS general substrate transporter"/>
    <property type="match status" value="1"/>
</dbReference>
<keyword evidence="4 6" id="KW-1133">Transmembrane helix</keyword>
<feature type="transmembrane region" description="Helical" evidence="6">
    <location>
        <begin position="104"/>
        <end position="121"/>
    </location>
</feature>
<feature type="transmembrane region" description="Helical" evidence="6">
    <location>
        <begin position="360"/>
        <end position="379"/>
    </location>
</feature>
<feature type="transmembrane region" description="Helical" evidence="6">
    <location>
        <begin position="12"/>
        <end position="36"/>
    </location>
</feature>
<dbReference type="PANTHER" id="PTHR23513">
    <property type="entry name" value="INTEGRAL MEMBRANE EFFLUX PROTEIN-RELATED"/>
    <property type="match status" value="1"/>
</dbReference>
<keyword evidence="8" id="KW-1185">Reference proteome</keyword>
<dbReference type="InterPro" id="IPR036259">
    <property type="entry name" value="MFS_trans_sf"/>
</dbReference>
<evidence type="ECO:0000313" key="7">
    <source>
        <dbReference type="EMBL" id="MCX7569400.1"/>
    </source>
</evidence>
<evidence type="ECO:0000256" key="2">
    <source>
        <dbReference type="ARBA" id="ARBA00022475"/>
    </source>
</evidence>
<feature type="transmembrane region" description="Helical" evidence="6">
    <location>
        <begin position="319"/>
        <end position="339"/>
    </location>
</feature>
<feature type="transmembrane region" description="Helical" evidence="6">
    <location>
        <begin position="42"/>
        <end position="65"/>
    </location>
</feature>
<name>A0ABT3WXL1_9BACL</name>
<feature type="transmembrane region" description="Helical" evidence="6">
    <location>
        <begin position="385"/>
        <end position="408"/>
    </location>
</feature>
<keyword evidence="3 6" id="KW-0812">Transmembrane</keyword>
<sequence>MNKFGILKNKVFRNFFFASLIGLFGEGIFGLTNIVLMQKETGSVMAISFMIMMTMLPSVFLAPFGGVIIDRFNKAKVAFWCNLIRFVCMLALAILFFMDLFSTQVLYVAIFVSYLVFHLLTPTTESMLKEALSEEEYMQGVSLTQAAWQVGLLSSGLLAGILIQFTGPTITLIVASSTYLIGALLYLGIFAIYKPVAAPAAAAGQPAKKLGLRFFLNDIKEGWGYLLQHKGVLYLSLGACISFPFFSGVNILVGPFNFEVLKGDEFTLGLVSSGAGIGSLLSAGVCLWLSKKKGIPGYLVASLVLLAVSVLLFSMQTHYVLAFIMYIVLGLFVGNVKVLSKTLVYQHVETAYIGRTMTTINMISLGSATLFSLLIGYIGEKDVTNAYLAIIALLVLPIIFTLAGKYYVNAASKHSLATAPSSDTTA</sequence>
<feature type="transmembrane region" description="Helical" evidence="6">
    <location>
        <begin position="295"/>
        <end position="313"/>
    </location>
</feature>
<gene>
    <name evidence="7" type="ORF">OS242_05455</name>
</gene>
<dbReference type="PANTHER" id="PTHR23513:SF6">
    <property type="entry name" value="MAJOR FACILITATOR SUPERFAMILY ASSOCIATED DOMAIN-CONTAINING PROTEIN"/>
    <property type="match status" value="1"/>
</dbReference>
<dbReference type="InterPro" id="IPR011701">
    <property type="entry name" value="MFS"/>
</dbReference>
<evidence type="ECO:0000256" key="5">
    <source>
        <dbReference type="ARBA" id="ARBA00023136"/>
    </source>
</evidence>
<evidence type="ECO:0000313" key="8">
    <source>
        <dbReference type="Proteomes" id="UP001208017"/>
    </source>
</evidence>
<proteinExistence type="predicted"/>
<comment type="subcellular location">
    <subcellularLocation>
        <location evidence="1">Cell membrane</location>
        <topology evidence="1">Multi-pass membrane protein</topology>
    </subcellularLocation>
</comment>
<keyword evidence="5 6" id="KW-0472">Membrane</keyword>
<dbReference type="EMBL" id="JAPMLT010000002">
    <property type="protein sequence ID" value="MCX7569400.1"/>
    <property type="molecule type" value="Genomic_DNA"/>
</dbReference>
<feature type="transmembrane region" description="Helical" evidence="6">
    <location>
        <begin position="142"/>
        <end position="163"/>
    </location>
</feature>
<dbReference type="Proteomes" id="UP001208017">
    <property type="component" value="Unassembled WGS sequence"/>
</dbReference>
<reference evidence="7 8" key="1">
    <citation type="submission" date="2022-11" db="EMBL/GenBank/DDBJ databases">
        <title>Study of microbial diversity in lake waters.</title>
        <authorList>
            <person name="Zhang J."/>
        </authorList>
    </citation>
    <scope>NUCLEOTIDE SEQUENCE [LARGE SCALE GENOMIC DNA]</scope>
    <source>
        <strain evidence="7 8">DT12</strain>
    </source>
</reference>
<evidence type="ECO:0000256" key="1">
    <source>
        <dbReference type="ARBA" id="ARBA00004651"/>
    </source>
</evidence>
<feature type="transmembrane region" description="Helical" evidence="6">
    <location>
        <begin position="169"/>
        <end position="193"/>
    </location>
</feature>
<evidence type="ECO:0000256" key="4">
    <source>
        <dbReference type="ARBA" id="ARBA00022989"/>
    </source>
</evidence>
<feature type="transmembrane region" description="Helical" evidence="6">
    <location>
        <begin position="266"/>
        <end position="288"/>
    </location>
</feature>
<dbReference type="RefSeq" id="WP_267150643.1">
    <property type="nucleotide sequence ID" value="NZ_JAPMLT010000002.1"/>
</dbReference>